<dbReference type="InterPro" id="IPR050439">
    <property type="entry name" value="ADAMTS_ADAMTS-like"/>
</dbReference>
<dbReference type="SUPFAM" id="SSF82895">
    <property type="entry name" value="TSP-1 type 1 repeat"/>
    <property type="match status" value="1"/>
</dbReference>
<dbReference type="SMART" id="SM00209">
    <property type="entry name" value="TSP1"/>
    <property type="match status" value="2"/>
</dbReference>
<keyword evidence="3" id="KW-0732">Signal</keyword>
<evidence type="ECO:0000256" key="1">
    <source>
        <dbReference type="ARBA" id="ARBA00004613"/>
    </source>
</evidence>
<comment type="subcellular location">
    <subcellularLocation>
        <location evidence="1">Secreted</location>
    </subcellularLocation>
</comment>
<dbReference type="GO" id="GO:0006508">
    <property type="term" value="P:proteolysis"/>
    <property type="evidence" value="ECO:0007669"/>
    <property type="project" value="TreeGrafter"/>
</dbReference>
<dbReference type="InterPro" id="IPR000884">
    <property type="entry name" value="TSP1_rpt"/>
</dbReference>
<dbReference type="GO" id="GO:0031012">
    <property type="term" value="C:extracellular matrix"/>
    <property type="evidence" value="ECO:0007669"/>
    <property type="project" value="TreeGrafter"/>
</dbReference>
<dbReference type="VEuPathDB" id="VectorBase:PPAPM1_003448"/>
<dbReference type="PANTHER" id="PTHR13723">
    <property type="entry name" value="ADAMTS A DISINTEGRIN AND METALLOPROTEASE WITH THROMBOSPONDIN MOTIFS PROTEASE"/>
    <property type="match status" value="1"/>
</dbReference>
<keyword evidence="6" id="KW-1185">Reference proteome</keyword>
<evidence type="ECO:0000256" key="3">
    <source>
        <dbReference type="ARBA" id="ARBA00022729"/>
    </source>
</evidence>
<evidence type="ECO:0000313" key="5">
    <source>
        <dbReference type="EnsemblMetazoa" id="PPAI001329-PA"/>
    </source>
</evidence>
<keyword evidence="4" id="KW-0677">Repeat</keyword>
<reference evidence="5" key="1">
    <citation type="submission" date="2022-08" db="UniProtKB">
        <authorList>
            <consortium name="EnsemblMetazoa"/>
        </authorList>
    </citation>
    <scope>IDENTIFICATION</scope>
    <source>
        <strain evidence="5">Israel</strain>
    </source>
</reference>
<accession>A0A1B0D1V6</accession>
<dbReference type="Proteomes" id="UP000092462">
    <property type="component" value="Unassembled WGS sequence"/>
</dbReference>
<dbReference type="PANTHER" id="PTHR13723:SF281">
    <property type="entry name" value="PAPILIN"/>
    <property type="match status" value="1"/>
</dbReference>
<dbReference type="FunFam" id="2.20.100.10:FF:000005">
    <property type="entry name" value="ADAM metallopeptidase with thrombospondin type 1 motif 9"/>
    <property type="match status" value="1"/>
</dbReference>
<sequence>MSLEARGFSQLPLSQPMSDKLRVGCDLRIGSNKKVDACGVCGGDGSSCKQPLYHWDTTEMSLCSVTCGGGEFSNEKYEFSGYKMARPTCRNRVTGIEVDESQCSSATRPEPAVIHCNTHQCPPKWVTDEWGICSKTCGGGVRDRLVICVEESLGVKNKVADEHCRSPKPNTQEICNMHDCPNWVASDWSGVS</sequence>
<dbReference type="VEuPathDB" id="VectorBase:PPAI001329"/>
<protein>
    <recommendedName>
        <fullName evidence="7">ADAMTS cysteine-rich domain-containing protein</fullName>
    </recommendedName>
</protein>
<dbReference type="EMBL" id="AJVK01010417">
    <property type="status" value="NOT_ANNOTATED_CDS"/>
    <property type="molecule type" value="Genomic_DNA"/>
</dbReference>
<dbReference type="AlphaFoldDB" id="A0A1B0D1V6"/>
<evidence type="ECO:0000256" key="2">
    <source>
        <dbReference type="ARBA" id="ARBA00022525"/>
    </source>
</evidence>
<dbReference type="EnsemblMetazoa" id="PPAI001329-RA">
    <property type="protein sequence ID" value="PPAI001329-PA"/>
    <property type="gene ID" value="PPAI001329"/>
</dbReference>
<evidence type="ECO:0000313" key="6">
    <source>
        <dbReference type="Proteomes" id="UP000092462"/>
    </source>
</evidence>
<dbReference type="GO" id="GO:0005576">
    <property type="term" value="C:extracellular region"/>
    <property type="evidence" value="ECO:0007669"/>
    <property type="project" value="UniProtKB-SubCell"/>
</dbReference>
<dbReference type="EMBL" id="AJVK01010416">
    <property type="status" value="NOT_ANNOTATED_CDS"/>
    <property type="molecule type" value="Genomic_DNA"/>
</dbReference>
<proteinExistence type="predicted"/>
<dbReference type="Gene3D" id="2.20.100.10">
    <property type="entry name" value="Thrombospondin type-1 (TSP1) repeat"/>
    <property type="match status" value="1"/>
</dbReference>
<name>A0A1B0D1V6_PHLPP</name>
<evidence type="ECO:0000256" key="4">
    <source>
        <dbReference type="ARBA" id="ARBA00022737"/>
    </source>
</evidence>
<dbReference type="GO" id="GO:0004222">
    <property type="term" value="F:metalloendopeptidase activity"/>
    <property type="evidence" value="ECO:0007669"/>
    <property type="project" value="TreeGrafter"/>
</dbReference>
<dbReference type="InterPro" id="IPR036383">
    <property type="entry name" value="TSP1_rpt_sf"/>
</dbReference>
<organism evidence="5 6">
    <name type="scientific">Phlebotomus papatasi</name>
    <name type="common">Sandfly</name>
    <dbReference type="NCBI Taxonomy" id="29031"/>
    <lineage>
        <taxon>Eukaryota</taxon>
        <taxon>Metazoa</taxon>
        <taxon>Ecdysozoa</taxon>
        <taxon>Arthropoda</taxon>
        <taxon>Hexapoda</taxon>
        <taxon>Insecta</taxon>
        <taxon>Pterygota</taxon>
        <taxon>Neoptera</taxon>
        <taxon>Endopterygota</taxon>
        <taxon>Diptera</taxon>
        <taxon>Nematocera</taxon>
        <taxon>Psychodoidea</taxon>
        <taxon>Psychodidae</taxon>
        <taxon>Phlebotomus</taxon>
        <taxon>Phlebotomus</taxon>
    </lineage>
</organism>
<keyword evidence="2" id="KW-0964">Secreted</keyword>
<dbReference type="PROSITE" id="PS50092">
    <property type="entry name" value="TSP1"/>
    <property type="match status" value="1"/>
</dbReference>
<evidence type="ECO:0008006" key="7">
    <source>
        <dbReference type="Google" id="ProtNLM"/>
    </source>
</evidence>
<dbReference type="Pfam" id="PF19030">
    <property type="entry name" value="TSP1_ADAMTS"/>
    <property type="match status" value="1"/>
</dbReference>
<dbReference type="GO" id="GO:0030198">
    <property type="term" value="P:extracellular matrix organization"/>
    <property type="evidence" value="ECO:0007669"/>
    <property type="project" value="TreeGrafter"/>
</dbReference>